<sequence length="464" mass="53004">MESLLSRLDTSAHPTYGELQYIVDLLYNGYYGFEALTKRDLNGVICGLSGIAGKIYYGDGNEKNCCTMMNINIKESSKNAPTQETQVQDIEEDAVSDNDESKLDLCLDRIENQLIERCIYASKRNETLTMNIEDIPLLIPSLQSKHELNTEMKKKSCYLKDTDKIEGDAMILSKIINEGRFSMENIDKIDDGSLYNICRECNIKPQNNSKAFLKLSILKLYESIVTGKSSCHEFVKAPGKTGGFYHFVCPHGTTVCSKFMVLCESVRDAADLWLSLKYPPVLFICDTPCTLTQHLNNREPDLMKQYWGDLNGCFQKPEIDTKPNTEVNVPALVPSEFKTEGEKYDGCKEFEHPVTRTKQRYVCGDRFHARSKPHKSPLCSFHDIELCQQGCGITTSHQESMNNKKNNLRNRSSCSQNIATHIFYNYLMNFYENELVVMQQQQDLKRKSGKSIQRDELMRFVISD</sequence>
<evidence type="ECO:0000313" key="2">
    <source>
        <dbReference type="Proteomes" id="UP000594262"/>
    </source>
</evidence>
<dbReference type="RefSeq" id="XP_066924560.1">
    <property type="nucleotide sequence ID" value="XM_067068459.1"/>
</dbReference>
<protein>
    <submittedName>
        <fullName evidence="1">Uncharacterized protein</fullName>
    </submittedName>
</protein>
<dbReference type="InterPro" id="IPR039598">
    <property type="entry name" value="HMGXB3"/>
</dbReference>
<dbReference type="RefSeq" id="XP_066919084.1">
    <property type="nucleotide sequence ID" value="XM_067062983.1"/>
</dbReference>
<dbReference type="PANTHER" id="PTHR17609:SF3">
    <property type="entry name" value="SAP DOMAIN-CONTAINING PROTEIN"/>
    <property type="match status" value="1"/>
</dbReference>
<dbReference type="GeneID" id="136811831"/>
<organism evidence="1 2">
    <name type="scientific">Clytia hemisphaerica</name>
    <dbReference type="NCBI Taxonomy" id="252671"/>
    <lineage>
        <taxon>Eukaryota</taxon>
        <taxon>Metazoa</taxon>
        <taxon>Cnidaria</taxon>
        <taxon>Hydrozoa</taxon>
        <taxon>Hydroidolina</taxon>
        <taxon>Leptothecata</taxon>
        <taxon>Obeliida</taxon>
        <taxon>Clytiidae</taxon>
        <taxon>Clytia</taxon>
    </lineage>
</organism>
<keyword evidence="2" id="KW-1185">Reference proteome</keyword>
<dbReference type="OrthoDB" id="5988265at2759"/>
<name>A0A7M6DLS9_9CNID</name>
<dbReference type="AlphaFoldDB" id="A0A7M6DLS9"/>
<evidence type="ECO:0000313" key="1">
    <source>
        <dbReference type="EnsemblMetazoa" id="CLYHEMP015310.2"/>
    </source>
</evidence>
<dbReference type="Proteomes" id="UP000594262">
    <property type="component" value="Unplaced"/>
</dbReference>
<dbReference type="RefSeq" id="XP_066924561.1">
    <property type="nucleotide sequence ID" value="XM_067068460.1"/>
</dbReference>
<dbReference type="PANTHER" id="PTHR17609">
    <property type="entry name" value="HMG DOMAIN-CONTAINING PROTEIN 3"/>
    <property type="match status" value="1"/>
</dbReference>
<dbReference type="EnsemblMetazoa" id="CLYHEMT015310.2">
    <property type="protein sequence ID" value="CLYHEMP015310.2"/>
    <property type="gene ID" value="CLYHEMG015310"/>
</dbReference>
<dbReference type="GeneID" id="136806414"/>
<dbReference type="RefSeq" id="XP_066919083.1">
    <property type="nucleotide sequence ID" value="XM_067062982.1"/>
</dbReference>
<proteinExistence type="predicted"/>
<dbReference type="EnsemblMetazoa" id="CLYHEMT023195.1">
    <property type="protein sequence ID" value="CLYHEMP023195.1"/>
    <property type="gene ID" value="CLYHEMG023195"/>
</dbReference>
<accession>A0A7M6DLS9</accession>
<reference evidence="1" key="1">
    <citation type="submission" date="2021-01" db="UniProtKB">
        <authorList>
            <consortium name="EnsemblMetazoa"/>
        </authorList>
    </citation>
    <scope>IDENTIFICATION</scope>
</reference>